<dbReference type="AlphaFoldDB" id="A0A375E903"/>
<feature type="region of interest" description="Disordered" evidence="1">
    <location>
        <begin position="1"/>
        <end position="49"/>
    </location>
</feature>
<dbReference type="EMBL" id="OFTH01000043">
    <property type="protein sequence ID" value="SOZ71541.1"/>
    <property type="molecule type" value="Genomic_DNA"/>
</dbReference>
<protein>
    <submittedName>
        <fullName evidence="2">Uncharacterized protein</fullName>
    </submittedName>
</protein>
<evidence type="ECO:0000313" key="2">
    <source>
        <dbReference type="EMBL" id="SOZ71541.1"/>
    </source>
</evidence>
<gene>
    <name evidence="2" type="ORF">CBM2613_B180016</name>
</gene>
<sequence>MLLASADAAGLVAQPSAGPQRAGGGGNAGRAAPRTTRTAVAKDGGRSTLQRDTKLPLPWLPAVPILTRNTISNLIHY</sequence>
<reference evidence="2" key="1">
    <citation type="submission" date="2018-01" db="EMBL/GenBank/DDBJ databases">
        <authorList>
            <person name="Clerissi C."/>
        </authorList>
    </citation>
    <scope>NUCLEOTIDE SEQUENCE</scope>
    <source>
        <strain evidence="2">Cupriavidus taiwanensis STM 8556</strain>
    </source>
</reference>
<feature type="compositionally biased region" description="Low complexity" evidence="1">
    <location>
        <begin position="29"/>
        <end position="39"/>
    </location>
</feature>
<accession>A0A375E903</accession>
<name>A0A375E903_9BURK</name>
<organism evidence="2">
    <name type="scientific">Cupriavidus taiwanensis</name>
    <dbReference type="NCBI Taxonomy" id="164546"/>
    <lineage>
        <taxon>Bacteria</taxon>
        <taxon>Pseudomonadati</taxon>
        <taxon>Pseudomonadota</taxon>
        <taxon>Betaproteobacteria</taxon>
        <taxon>Burkholderiales</taxon>
        <taxon>Burkholderiaceae</taxon>
        <taxon>Cupriavidus</taxon>
    </lineage>
</organism>
<proteinExistence type="predicted"/>
<evidence type="ECO:0000256" key="1">
    <source>
        <dbReference type="SAM" id="MobiDB-lite"/>
    </source>
</evidence>
<dbReference type="Proteomes" id="UP000256952">
    <property type="component" value="Chromosome CBM2613_b"/>
</dbReference>
<comment type="caution">
    <text evidence="2">The sequence shown here is derived from an EMBL/GenBank/DDBJ whole genome shotgun (WGS) entry which is preliminary data.</text>
</comment>